<reference evidence="2" key="1">
    <citation type="submission" date="2024-05" db="EMBL/GenBank/DDBJ databases">
        <title>Pontimicrobium maritimus sp. nov., isolated form sea water.</title>
        <authorList>
            <person name="Muhammad N."/>
            <person name="Vuong T.Q."/>
            <person name="Han H.L."/>
            <person name="Kim S.-G."/>
        </authorList>
    </citation>
    <scope>NUCLEOTIDE SEQUENCE</scope>
    <source>
        <strain evidence="2">SW4</strain>
    </source>
</reference>
<accession>A0AAU7BU70</accession>
<proteinExistence type="predicted"/>
<keyword evidence="1" id="KW-0732">Signal</keyword>
<sequence>MNRLILLLVAFIAFNANAISGEIPIDTKKNYKTLKEINLEIALFESDINLSLFEVYEIEEEVHFDFDPKQYLPEDFNPLEGKNDIDWSSIELVEVEEEVELEFDTSKYLPSGFNPYKGINCEKEDVVVCLY</sequence>
<gene>
    <name evidence="2" type="ORF">ABGB03_01905</name>
</gene>
<feature type="chain" id="PRO_5043694551" evidence="1">
    <location>
        <begin position="19"/>
        <end position="131"/>
    </location>
</feature>
<dbReference type="EMBL" id="CP157199">
    <property type="protein sequence ID" value="XBG61673.1"/>
    <property type="molecule type" value="Genomic_DNA"/>
</dbReference>
<dbReference type="AlphaFoldDB" id="A0AAU7BU70"/>
<name>A0AAU7BU70_9FLAO</name>
<evidence type="ECO:0000313" key="2">
    <source>
        <dbReference type="EMBL" id="XBG61673.1"/>
    </source>
</evidence>
<dbReference type="RefSeq" id="WP_347924379.1">
    <property type="nucleotide sequence ID" value="NZ_CP157199.1"/>
</dbReference>
<protein>
    <submittedName>
        <fullName evidence="2">Uncharacterized protein</fullName>
    </submittedName>
</protein>
<feature type="signal peptide" evidence="1">
    <location>
        <begin position="1"/>
        <end position="18"/>
    </location>
</feature>
<organism evidence="2">
    <name type="scientific">Pontimicrobium sp. SW4</name>
    <dbReference type="NCBI Taxonomy" id="3153519"/>
    <lineage>
        <taxon>Bacteria</taxon>
        <taxon>Pseudomonadati</taxon>
        <taxon>Bacteroidota</taxon>
        <taxon>Flavobacteriia</taxon>
        <taxon>Flavobacteriales</taxon>
        <taxon>Flavobacteriaceae</taxon>
        <taxon>Pontimicrobium</taxon>
    </lineage>
</organism>
<evidence type="ECO:0000256" key="1">
    <source>
        <dbReference type="SAM" id="SignalP"/>
    </source>
</evidence>